<gene>
    <name evidence="1" type="ORF">LCGC14_0374510</name>
</gene>
<reference evidence="1" key="1">
    <citation type="journal article" date="2015" name="Nature">
        <title>Complex archaea that bridge the gap between prokaryotes and eukaryotes.</title>
        <authorList>
            <person name="Spang A."/>
            <person name="Saw J.H."/>
            <person name="Jorgensen S.L."/>
            <person name="Zaremba-Niedzwiedzka K."/>
            <person name="Martijn J."/>
            <person name="Lind A.E."/>
            <person name="van Eijk R."/>
            <person name="Schleper C."/>
            <person name="Guy L."/>
            <person name="Ettema T.J."/>
        </authorList>
    </citation>
    <scope>NUCLEOTIDE SEQUENCE</scope>
</reference>
<protein>
    <submittedName>
        <fullName evidence="1">Uncharacterized protein</fullName>
    </submittedName>
</protein>
<name>A0A0F9VRF7_9ZZZZ</name>
<comment type="caution">
    <text evidence="1">The sequence shown here is derived from an EMBL/GenBank/DDBJ whole genome shotgun (WGS) entry which is preliminary data.</text>
</comment>
<evidence type="ECO:0000313" key="1">
    <source>
        <dbReference type="EMBL" id="KKN76061.1"/>
    </source>
</evidence>
<dbReference type="AlphaFoldDB" id="A0A0F9VRF7"/>
<proteinExistence type="predicted"/>
<accession>A0A0F9VRF7</accession>
<organism evidence="1">
    <name type="scientific">marine sediment metagenome</name>
    <dbReference type="NCBI Taxonomy" id="412755"/>
    <lineage>
        <taxon>unclassified sequences</taxon>
        <taxon>metagenomes</taxon>
        <taxon>ecological metagenomes</taxon>
    </lineage>
</organism>
<dbReference type="EMBL" id="LAZR01000300">
    <property type="protein sequence ID" value="KKN76061.1"/>
    <property type="molecule type" value="Genomic_DNA"/>
</dbReference>
<sequence length="68" mass="7917">MALNRLNVKTKKQVLLANAIIRSPKFRASRMKTKEGRRLLNQETSLLSRKVKQFNIKLSKQLPKKVKV</sequence>